<dbReference type="GO" id="GO:0000155">
    <property type="term" value="F:phosphorelay sensor kinase activity"/>
    <property type="evidence" value="ECO:0007669"/>
    <property type="project" value="InterPro"/>
</dbReference>
<evidence type="ECO:0000256" key="3">
    <source>
        <dbReference type="SAM" id="Phobius"/>
    </source>
</evidence>
<dbReference type="PATRIC" id="fig|1234595.3.peg.2378"/>
<dbReference type="Pfam" id="PF06580">
    <property type="entry name" value="His_kinase"/>
    <property type="match status" value="1"/>
</dbReference>
<dbReference type="SUPFAM" id="SSF55874">
    <property type="entry name" value="ATPase domain of HSP90 chaperone/DNA topoisomerase II/histidine kinase"/>
    <property type="match status" value="1"/>
</dbReference>
<dbReference type="Proteomes" id="UP000011717">
    <property type="component" value="Unassembled WGS sequence"/>
</dbReference>
<dbReference type="InterPro" id="IPR010559">
    <property type="entry name" value="Sig_transdc_His_kin_internal"/>
</dbReference>
<evidence type="ECO:0000313" key="6">
    <source>
        <dbReference type="Proteomes" id="UP000011717"/>
    </source>
</evidence>
<evidence type="ECO:0000313" key="5">
    <source>
        <dbReference type="EMBL" id="EMD82338.1"/>
    </source>
</evidence>
<feature type="transmembrane region" description="Helical" evidence="3">
    <location>
        <begin position="45"/>
        <end position="66"/>
    </location>
</feature>
<comment type="catalytic activity">
    <reaction evidence="1">
        <text>ATP + protein L-histidine = ADP + protein N-phospho-L-histidine.</text>
        <dbReference type="EC" id="2.7.13.3"/>
    </reaction>
</comment>
<dbReference type="InterPro" id="IPR005467">
    <property type="entry name" value="His_kinase_dom"/>
</dbReference>
<organism evidence="5 6">
    <name type="scientific">Pacificimonas flava</name>
    <dbReference type="NCBI Taxonomy" id="1234595"/>
    <lineage>
        <taxon>Bacteria</taxon>
        <taxon>Pseudomonadati</taxon>
        <taxon>Pseudomonadota</taxon>
        <taxon>Alphaproteobacteria</taxon>
        <taxon>Sphingomonadales</taxon>
        <taxon>Sphingosinicellaceae</taxon>
        <taxon>Pacificimonas</taxon>
    </lineage>
</organism>
<dbReference type="Pfam" id="PF02518">
    <property type="entry name" value="HATPase_c"/>
    <property type="match status" value="1"/>
</dbReference>
<evidence type="ECO:0000256" key="2">
    <source>
        <dbReference type="ARBA" id="ARBA00012438"/>
    </source>
</evidence>
<dbReference type="PRINTS" id="PR00344">
    <property type="entry name" value="BCTRLSENSOR"/>
</dbReference>
<feature type="transmembrane region" description="Helical" evidence="3">
    <location>
        <begin position="78"/>
        <end position="98"/>
    </location>
</feature>
<gene>
    <name evidence="5" type="ORF">C725_2376</name>
</gene>
<dbReference type="RefSeq" id="WP_008603160.1">
    <property type="nucleotide sequence ID" value="NZ_AMRV01000008.1"/>
</dbReference>
<keyword evidence="3" id="KW-0812">Transmembrane</keyword>
<dbReference type="InterPro" id="IPR036890">
    <property type="entry name" value="HATPase_C_sf"/>
</dbReference>
<dbReference type="AlphaFoldDB" id="M2U373"/>
<name>M2U373_9SPHN</name>
<keyword evidence="5" id="KW-0418">Kinase</keyword>
<dbReference type="InterPro" id="IPR050640">
    <property type="entry name" value="Bact_2-comp_sensor_kinase"/>
</dbReference>
<comment type="caution">
    <text evidence="5">The sequence shown here is derived from an EMBL/GenBank/DDBJ whole genome shotgun (WGS) entry which is preliminary data.</text>
</comment>
<keyword evidence="3" id="KW-1133">Transmembrane helix</keyword>
<feature type="domain" description="Histidine kinase" evidence="4">
    <location>
        <begin position="261"/>
        <end position="357"/>
    </location>
</feature>
<proteinExistence type="predicted"/>
<keyword evidence="3" id="KW-0472">Membrane</keyword>
<reference evidence="5 6" key="1">
    <citation type="journal article" date="2013" name="Genome Announc.">
        <title>Draft Genome Sequence of Strain JLT2015T, Belonging to the Family Sphingomonadaceae of the Alphaproteobacteria.</title>
        <authorList>
            <person name="Tang K."/>
            <person name="Liu K."/>
            <person name="Li S."/>
            <person name="Jiao N."/>
        </authorList>
    </citation>
    <scope>NUCLEOTIDE SEQUENCE [LARGE SCALE GENOMIC DNA]</scope>
    <source>
        <strain evidence="5 6">JLT2015</strain>
    </source>
</reference>
<evidence type="ECO:0000256" key="1">
    <source>
        <dbReference type="ARBA" id="ARBA00000085"/>
    </source>
</evidence>
<dbReference type="InterPro" id="IPR003594">
    <property type="entry name" value="HATPase_dom"/>
</dbReference>
<feature type="transmembrane region" description="Helical" evidence="3">
    <location>
        <begin position="118"/>
        <end position="145"/>
    </location>
</feature>
<dbReference type="EC" id="2.7.13.3" evidence="2"/>
<accession>M2U373</accession>
<dbReference type="EMBL" id="AMRV01000008">
    <property type="protein sequence ID" value="EMD82338.1"/>
    <property type="molecule type" value="Genomic_DNA"/>
</dbReference>
<evidence type="ECO:0000259" key="4">
    <source>
        <dbReference type="PROSITE" id="PS50109"/>
    </source>
</evidence>
<dbReference type="PROSITE" id="PS50109">
    <property type="entry name" value="HIS_KIN"/>
    <property type="match status" value="1"/>
</dbReference>
<dbReference type="PANTHER" id="PTHR34220:SF7">
    <property type="entry name" value="SENSOR HISTIDINE KINASE YPDA"/>
    <property type="match status" value="1"/>
</dbReference>
<protein>
    <recommendedName>
        <fullName evidence="2">histidine kinase</fullName>
        <ecNumber evidence="2">2.7.13.3</ecNumber>
    </recommendedName>
</protein>
<keyword evidence="6" id="KW-1185">Reference proteome</keyword>
<dbReference type="Gene3D" id="3.30.565.10">
    <property type="entry name" value="Histidine kinase-like ATPase, C-terminal domain"/>
    <property type="match status" value="1"/>
</dbReference>
<dbReference type="GO" id="GO:0016020">
    <property type="term" value="C:membrane"/>
    <property type="evidence" value="ECO:0007669"/>
    <property type="project" value="InterPro"/>
</dbReference>
<dbReference type="InterPro" id="IPR004358">
    <property type="entry name" value="Sig_transdc_His_kin-like_C"/>
</dbReference>
<feature type="transmembrane region" description="Helical" evidence="3">
    <location>
        <begin position="20"/>
        <end position="39"/>
    </location>
</feature>
<keyword evidence="5" id="KW-0808">Transferase</keyword>
<sequence length="366" mass="40419">MKPEKVRRPGFFEDKNRAFWLLQSGGWAGYFVLRTLGGLANSMGLSFIIPSAIVTLTGFSITLVMSAAFRRIIRMKPALVWSLTLLLLIPSSVLFSVLEVWSHSRFYNSGYQPEGLQFFGAILLDISVLGAWTGLYYGINFYLLLSSQSERMLKVAAQASEASLAMLRYQVNPHFLFNTLNSISTLVLLKENERANAMLSRLSSFLRYSLAEEPSSTVTLAQELEALKLYFDIERMRFEDRLRTRFSIEDEAMQATVPSLILQPLAENAIKYAVTPLEEGAEIAVTARVTGGRLTVSVCDTGPGLKADRPAFVDGAGVGLRNIRDRLQQAYGEQSRFELADGPGGGVVAKIEIPYLPPSPVQEAAA</sequence>
<dbReference type="OrthoDB" id="2514702at2"/>
<dbReference type="SMART" id="SM00387">
    <property type="entry name" value="HATPase_c"/>
    <property type="match status" value="1"/>
</dbReference>
<dbReference type="PANTHER" id="PTHR34220">
    <property type="entry name" value="SENSOR HISTIDINE KINASE YPDA"/>
    <property type="match status" value="1"/>
</dbReference>